<dbReference type="InterPro" id="IPR052345">
    <property type="entry name" value="Rad_response_metalloprotease"/>
</dbReference>
<keyword evidence="3" id="KW-1185">Reference proteome</keyword>
<protein>
    <submittedName>
        <fullName evidence="2">ImmA/IrrE family metallo-endopeptidase</fullName>
    </submittedName>
</protein>
<accession>A0ABX6SNT2</accession>
<name>A0ABX6SNT2_9PSED</name>
<dbReference type="InterPro" id="IPR010359">
    <property type="entry name" value="IrrE_HExxH"/>
</dbReference>
<dbReference type="Proteomes" id="UP000515254">
    <property type="component" value="Chromosome"/>
</dbReference>
<dbReference type="Gene3D" id="1.10.10.2910">
    <property type="match status" value="1"/>
</dbReference>
<evidence type="ECO:0000313" key="3">
    <source>
        <dbReference type="Proteomes" id="UP000515254"/>
    </source>
</evidence>
<dbReference type="EMBL" id="CP060009">
    <property type="protein sequence ID" value="QNH03449.1"/>
    <property type="molecule type" value="Genomic_DNA"/>
</dbReference>
<evidence type="ECO:0000259" key="1">
    <source>
        <dbReference type="Pfam" id="PF06114"/>
    </source>
</evidence>
<evidence type="ECO:0000313" key="2">
    <source>
        <dbReference type="EMBL" id="QNH03449.1"/>
    </source>
</evidence>
<proteinExistence type="predicted"/>
<feature type="domain" description="IrrE N-terminal-like" evidence="1">
    <location>
        <begin position="48"/>
        <end position="144"/>
    </location>
</feature>
<dbReference type="PANTHER" id="PTHR43236">
    <property type="entry name" value="ANTITOXIN HIGA1"/>
    <property type="match status" value="1"/>
</dbReference>
<sequence>MAHRVLAKRKLLPPFNLVDLASEYGDVEFLQLPQGADGITIGIGELERPKILINSNAPETRMKFTLAHELGHIVIPWHTGTIVSHLEPGEEDFEYLQMESEANRFAAELLMPTDWLSEEFEKSQSIADYFRGILRNSGSSKDAALIKIFKSIRAPVICAYVDSAFRLIQLVRSSTAPYFAPERHTLMKKFMFGTDNEFEKFEIDDRIYFSWRFTGVDIAEVDTRSWREVLATILSDMRAEEKLQSINATLAATFQKSKVLSEPEICGAILRAFAAKDNLSDITYHPLFEQYVVKRVKELSARK</sequence>
<gene>
    <name evidence="2" type="ORF">HNQ25_18640</name>
</gene>
<dbReference type="PANTHER" id="PTHR43236:SF1">
    <property type="entry name" value="BLL7220 PROTEIN"/>
    <property type="match status" value="1"/>
</dbReference>
<reference evidence="2 3" key="1">
    <citation type="journal article" date="2020" name="Microbiol. Resour. Announc.">
        <title>Complete genome sequences of four natural Pseudomonas isolates that catabolize a wide range of aromatic compounds relevant to lignin valorization.</title>
        <authorList>
            <person name="Hatmaker E.A."/>
            <person name="Presley G."/>
            <person name="Cannon O."/>
            <person name="Guss A.M."/>
            <person name="Elkins J.G."/>
        </authorList>
    </citation>
    <scope>NUCLEOTIDE SEQUENCE [LARGE SCALE GENOMIC DNA]</scope>
    <source>
        <strain evidence="2 3">B10D7D</strain>
    </source>
</reference>
<dbReference type="Pfam" id="PF06114">
    <property type="entry name" value="Peptidase_M78"/>
    <property type="match status" value="1"/>
</dbReference>
<organism evidence="2 3">
    <name type="scientific">Pseudomonas sediminis</name>
    <dbReference type="NCBI Taxonomy" id="1691904"/>
    <lineage>
        <taxon>Bacteria</taxon>
        <taxon>Pseudomonadati</taxon>
        <taxon>Pseudomonadota</taxon>
        <taxon>Gammaproteobacteria</taxon>
        <taxon>Pseudomonadales</taxon>
        <taxon>Pseudomonadaceae</taxon>
        <taxon>Pseudomonas</taxon>
    </lineage>
</organism>